<organism evidence="1">
    <name type="scientific">marine metagenome</name>
    <dbReference type="NCBI Taxonomy" id="408172"/>
    <lineage>
        <taxon>unclassified sequences</taxon>
        <taxon>metagenomes</taxon>
        <taxon>ecological metagenomes</taxon>
    </lineage>
</organism>
<dbReference type="EMBL" id="UINC01001989">
    <property type="protein sequence ID" value="SUZ91610.1"/>
    <property type="molecule type" value="Genomic_DNA"/>
</dbReference>
<proteinExistence type="predicted"/>
<dbReference type="AlphaFoldDB" id="A0A381RII0"/>
<name>A0A381RII0_9ZZZZ</name>
<gene>
    <name evidence="1" type="ORF">METZ01_LOCUS44464</name>
</gene>
<reference evidence="1" key="1">
    <citation type="submission" date="2018-05" db="EMBL/GenBank/DDBJ databases">
        <authorList>
            <person name="Lanie J.A."/>
            <person name="Ng W.-L."/>
            <person name="Kazmierczak K.M."/>
            <person name="Andrzejewski T.M."/>
            <person name="Davidsen T.M."/>
            <person name="Wayne K.J."/>
            <person name="Tettelin H."/>
            <person name="Glass J.I."/>
            <person name="Rusch D."/>
            <person name="Podicherti R."/>
            <person name="Tsui H.-C.T."/>
            <person name="Winkler M.E."/>
        </authorList>
    </citation>
    <scope>NUCLEOTIDE SEQUENCE</scope>
</reference>
<evidence type="ECO:0000313" key="1">
    <source>
        <dbReference type="EMBL" id="SUZ91610.1"/>
    </source>
</evidence>
<protein>
    <submittedName>
        <fullName evidence="1">Uncharacterized protein</fullName>
    </submittedName>
</protein>
<accession>A0A381RII0</accession>
<sequence length="41" mass="4710">MNLISRQLLDSHVIKTMILEHGFILTMLDGLEDPDIDEKSK</sequence>